<sequence length="211" mass="23596">MIQLSRKRFLIILAAALTAAAIAYSNWSTDTLRVHIGKTYDETVADSTLDVPAHTVIYPGNPPHPSSAWISTPVIIHFDDPEHGFKLPVTKFVSIGFDEGKVSNMTTSPMLETLPFDQLIVVLDQLQSQLTNAGWAEWNSETNPWLNTADEASRKTLQAELFDHVMVTVLLIPHKYSLALNVKCYARCDERDPNTAKYLIDVSVGKDYYSE</sequence>
<dbReference type="Proteomes" id="UP000281909">
    <property type="component" value="Chromosome"/>
</dbReference>
<feature type="signal peptide" evidence="1">
    <location>
        <begin position="1"/>
        <end position="25"/>
    </location>
</feature>
<evidence type="ECO:0000256" key="1">
    <source>
        <dbReference type="SAM" id="SignalP"/>
    </source>
</evidence>
<evidence type="ECO:0000313" key="2">
    <source>
        <dbReference type="EMBL" id="VEF06293.1"/>
    </source>
</evidence>
<proteinExistence type="predicted"/>
<dbReference type="RefSeq" id="WP_232013052.1">
    <property type="nucleotide sequence ID" value="NZ_LR134318.1"/>
</dbReference>
<accession>A0A3S4SSY5</accession>
<organism evidence="2 3">
    <name type="scientific">Pseudomonas fluorescens</name>
    <dbReference type="NCBI Taxonomy" id="294"/>
    <lineage>
        <taxon>Bacteria</taxon>
        <taxon>Pseudomonadati</taxon>
        <taxon>Pseudomonadota</taxon>
        <taxon>Gammaproteobacteria</taxon>
        <taxon>Pseudomonadales</taxon>
        <taxon>Pseudomonadaceae</taxon>
        <taxon>Pseudomonas</taxon>
    </lineage>
</organism>
<protein>
    <submittedName>
        <fullName evidence="2">Uncharacterized protein</fullName>
    </submittedName>
</protein>
<gene>
    <name evidence="2" type="ORF">NCTC9428_00040</name>
</gene>
<name>A0A3S4SSY5_PSEFL</name>
<dbReference type="EMBL" id="LR134318">
    <property type="protein sequence ID" value="VEF06293.1"/>
    <property type="molecule type" value="Genomic_DNA"/>
</dbReference>
<keyword evidence="1" id="KW-0732">Signal</keyword>
<evidence type="ECO:0000313" key="3">
    <source>
        <dbReference type="Proteomes" id="UP000281909"/>
    </source>
</evidence>
<reference evidence="2 3" key="1">
    <citation type="submission" date="2018-12" db="EMBL/GenBank/DDBJ databases">
        <authorList>
            <consortium name="Pathogen Informatics"/>
        </authorList>
    </citation>
    <scope>NUCLEOTIDE SEQUENCE [LARGE SCALE GENOMIC DNA]</scope>
    <source>
        <strain evidence="2 3">NCTC9428</strain>
    </source>
</reference>
<dbReference type="AlphaFoldDB" id="A0A3S4SSY5"/>
<feature type="chain" id="PRO_5018647151" evidence="1">
    <location>
        <begin position="26"/>
        <end position="211"/>
    </location>
</feature>